<dbReference type="Proteomes" id="UP000095286">
    <property type="component" value="Unplaced"/>
</dbReference>
<accession>A0AC35TSR2</accession>
<protein>
    <submittedName>
        <fullName evidence="2">Uso1_p115_head domain-containing protein</fullName>
    </submittedName>
</protein>
<dbReference type="WBParaSite" id="RSKR_0000378000.1">
    <property type="protein sequence ID" value="RSKR_0000378000.1"/>
    <property type="gene ID" value="RSKR_0000378000"/>
</dbReference>
<name>A0AC35TSR2_9BILA</name>
<evidence type="ECO:0000313" key="1">
    <source>
        <dbReference type="Proteomes" id="UP000095286"/>
    </source>
</evidence>
<evidence type="ECO:0000313" key="2">
    <source>
        <dbReference type="WBParaSite" id="RSKR_0000378000.1"/>
    </source>
</evidence>
<reference evidence="2" key="1">
    <citation type="submission" date="2016-11" db="UniProtKB">
        <authorList>
            <consortium name="WormBaseParasite"/>
        </authorList>
    </citation>
    <scope>IDENTIFICATION</scope>
    <source>
        <strain evidence="2">KR3021</strain>
    </source>
</reference>
<organism evidence="1 2">
    <name type="scientific">Rhabditophanes sp. KR3021</name>
    <dbReference type="NCBI Taxonomy" id="114890"/>
    <lineage>
        <taxon>Eukaryota</taxon>
        <taxon>Metazoa</taxon>
        <taxon>Ecdysozoa</taxon>
        <taxon>Nematoda</taxon>
        <taxon>Chromadorea</taxon>
        <taxon>Rhabditida</taxon>
        <taxon>Tylenchina</taxon>
        <taxon>Panagrolaimomorpha</taxon>
        <taxon>Strongyloidoidea</taxon>
        <taxon>Alloionematidae</taxon>
        <taxon>Rhabditophanes</taxon>
    </lineage>
</organism>
<proteinExistence type="predicted"/>
<sequence length="844" mass="96474">MSYFQNFFTGNKEAIEDDDDVSLVEKLFDRVESSTIYEDRRDALLTIKDMAPTMRSHVGSIGLKCFMDVLVQDQESCELIYIVFDIMESVLTVEDSISPKEDDLGDQLAELFVKKPALMEAIMNTTESFDFMVRKSLVQLLIALLRYRASEVQSAIINHHNGIGKIVDLLQDQREVIRNSVVLMLSELSKGNGNVQQLLVYENSFQILFGIIIEEMSESIVIEDCLFVILNLLKRNTGNQRYFRADVNLPNLLNNVITRLFFPEDELEETYNPNFEWPKQRISNIFFSLEVVRALVSSENLYENYNSCQKIFYQNGMLQTLSRVIFSELGAGLETVVQTIVTVGELIKGNFTNQDFFINTHVNQDEVDTSSLAVLMDALTTDKQPFKLRCAALYAFFCYTYDNEIGSNNLVKTLDPQRAANTPEIAGVGNSIIRCLNSTEPFQVWAGSVCLMHLIMANEDVKIVMLNIKQPHKDGKISLLEFVCNLLISQAKRKNQAKVGFLMLISVWITDCPEALNIFMKDPNFVQYITSEFIDTDVGDSETEDVIVRGMLGYVMMVAHANSATEDEKKKIFELINRRLGKSAVAESLENLTHSEYYLRSANKAQFNPKSDSSPFLDYQFCKIYRMNEMSFLKLLKAGNENYDVTNSAQQGAVYGYIELIRKQDEEIGNLKVELLDHKAKLEEITKKYINLEETSVKEITELKKTKEILEVEASEKDAYKSQVEILSTNVSLWQSEVAKYKQWSDQWQTYQLSQLPNPHDTVVQQLNYQVQQLDQQLTAGYQAFEVQSKALNDAVLEIQRKEEEINRLKSKMNNTSDTDSFATKSNFNESLEQDIQKISINGH</sequence>